<gene>
    <name evidence="2" type="ORF">NCTC7582_05125</name>
</gene>
<sequence>MKNKNDIIDEINQTYINREISDQTKLHDISKETWELEITKNSLITLFEDHEPEQNIFTAGLYTCGIILLLVVVRAFSVTFASYNLTMVISSLFSLTVAVVLSRGYYHIIKLYLLKKRVNKRETDPLRKRPLTLKIRALICILFIGVFSITYSLLALNSSGIYMIIIFAIGVAISTHYSISSLNHYIYIKSNAPFLISYIEDKKREQSN</sequence>
<feature type="transmembrane region" description="Helical" evidence="1">
    <location>
        <begin position="135"/>
        <end position="154"/>
    </location>
</feature>
<accession>A0A2X1A6G5</accession>
<evidence type="ECO:0000256" key="1">
    <source>
        <dbReference type="SAM" id="Phobius"/>
    </source>
</evidence>
<keyword evidence="1" id="KW-1133">Transmembrane helix</keyword>
<feature type="transmembrane region" description="Helical" evidence="1">
    <location>
        <begin position="160"/>
        <end position="179"/>
    </location>
</feature>
<evidence type="ECO:0000313" key="2">
    <source>
        <dbReference type="EMBL" id="SPU40583.1"/>
    </source>
</evidence>
<keyword evidence="1" id="KW-0472">Membrane</keyword>
<reference evidence="2 3" key="1">
    <citation type="submission" date="2018-06" db="EMBL/GenBank/DDBJ databases">
        <authorList>
            <consortium name="Pathogen Informatics"/>
            <person name="Doyle S."/>
        </authorList>
    </citation>
    <scope>NUCLEOTIDE SEQUENCE [LARGE SCALE GENOMIC DNA]</scope>
    <source>
        <strain evidence="2 3">NCTC7582</strain>
    </source>
</reference>
<evidence type="ECO:0000313" key="3">
    <source>
        <dbReference type="Proteomes" id="UP000251431"/>
    </source>
</evidence>
<organism evidence="2 3">
    <name type="scientific">Lysinibacillus capsici</name>
    <dbReference type="NCBI Taxonomy" id="2115968"/>
    <lineage>
        <taxon>Bacteria</taxon>
        <taxon>Bacillati</taxon>
        <taxon>Bacillota</taxon>
        <taxon>Bacilli</taxon>
        <taxon>Bacillales</taxon>
        <taxon>Bacillaceae</taxon>
        <taxon>Lysinibacillus</taxon>
    </lineage>
</organism>
<feature type="transmembrane region" description="Helical" evidence="1">
    <location>
        <begin position="56"/>
        <end position="76"/>
    </location>
</feature>
<protein>
    <submittedName>
        <fullName evidence="2">Uncharacterized protein</fullName>
    </submittedName>
</protein>
<name>A0A2X1A6G5_9BACI</name>
<dbReference type="AlphaFoldDB" id="A0A2X1A6G5"/>
<proteinExistence type="predicted"/>
<dbReference type="RefSeq" id="WP_112118841.1">
    <property type="nucleotide sequence ID" value="NZ_UAQE01000006.1"/>
</dbReference>
<feature type="transmembrane region" description="Helical" evidence="1">
    <location>
        <begin position="88"/>
        <end position="114"/>
    </location>
</feature>
<dbReference type="EMBL" id="UAQE01000006">
    <property type="protein sequence ID" value="SPU40583.1"/>
    <property type="molecule type" value="Genomic_DNA"/>
</dbReference>
<keyword evidence="1" id="KW-0812">Transmembrane</keyword>
<dbReference type="Proteomes" id="UP000251431">
    <property type="component" value="Unassembled WGS sequence"/>
</dbReference>